<evidence type="ECO:0000313" key="3">
    <source>
        <dbReference type="EMBL" id="ELR73313.1"/>
    </source>
</evidence>
<feature type="region of interest" description="Disordered" evidence="1">
    <location>
        <begin position="1"/>
        <end position="31"/>
    </location>
</feature>
<dbReference type="GO" id="GO:0043022">
    <property type="term" value="F:ribosome binding"/>
    <property type="evidence" value="ECO:0007669"/>
    <property type="project" value="TreeGrafter"/>
</dbReference>
<feature type="compositionally biased region" description="Polar residues" evidence="1">
    <location>
        <begin position="13"/>
        <end position="23"/>
    </location>
</feature>
<dbReference type="Pfam" id="PF00472">
    <property type="entry name" value="RF-1"/>
    <property type="match status" value="1"/>
</dbReference>
<dbReference type="InterPro" id="IPR000352">
    <property type="entry name" value="Pep_chain_release_fac_I"/>
</dbReference>
<dbReference type="eggNOG" id="COG1186">
    <property type="taxonomic scope" value="Bacteria"/>
</dbReference>
<evidence type="ECO:0000256" key="1">
    <source>
        <dbReference type="SAM" id="MobiDB-lite"/>
    </source>
</evidence>
<dbReference type="OrthoDB" id="9815709at2"/>
<feature type="region of interest" description="Disordered" evidence="1">
    <location>
        <begin position="103"/>
        <end position="136"/>
    </location>
</feature>
<proteinExistence type="predicted"/>
<dbReference type="EMBL" id="AMZN01000006">
    <property type="protein sequence ID" value="ELR73313.1"/>
    <property type="molecule type" value="Genomic_DNA"/>
</dbReference>
<dbReference type="Gene3D" id="3.30.160.20">
    <property type="match status" value="1"/>
</dbReference>
<accession>L8JYS3</accession>
<gene>
    <name evidence="3" type="ORF">C900_04165</name>
</gene>
<dbReference type="Proteomes" id="UP000011135">
    <property type="component" value="Unassembled WGS sequence"/>
</dbReference>
<dbReference type="GO" id="GO:0004045">
    <property type="term" value="F:peptidyl-tRNA hydrolase activity"/>
    <property type="evidence" value="ECO:0007669"/>
    <property type="project" value="TreeGrafter"/>
</dbReference>
<reference evidence="3 4" key="1">
    <citation type="submission" date="2012-12" db="EMBL/GenBank/DDBJ databases">
        <title>Genome assembly of Fulvivirga imtechensis AK7.</title>
        <authorList>
            <person name="Nupur N."/>
            <person name="Khatri I."/>
            <person name="Kumar R."/>
            <person name="Subramanian S."/>
            <person name="Pinnaka A."/>
        </authorList>
    </citation>
    <scope>NUCLEOTIDE SEQUENCE [LARGE SCALE GENOMIC DNA]</scope>
    <source>
        <strain evidence="3 4">AK7</strain>
    </source>
</reference>
<dbReference type="PANTHER" id="PTHR47814">
    <property type="entry name" value="PEPTIDYL-TRNA HYDROLASE ARFB"/>
    <property type="match status" value="1"/>
</dbReference>
<dbReference type="STRING" id="1237149.C900_04165"/>
<sequence>MSQLKPYQKDFSSELNFTTSRSSGPGGQHVNKVNTKVTLRFDIDHSEMLSAEEKAVIKEKLSNKVTNDNFLVISAESERSQLKNKEESIKKFLDLLKQAFKVKKKRKPTKPSKTAVEKRLTEKKKQSEKKQMRQKF</sequence>
<feature type="compositionally biased region" description="Basic and acidic residues" evidence="1">
    <location>
        <begin position="115"/>
        <end position="136"/>
    </location>
</feature>
<dbReference type="AlphaFoldDB" id="L8JYS3"/>
<dbReference type="PANTHER" id="PTHR47814:SF1">
    <property type="entry name" value="PEPTIDYL-TRNA HYDROLASE ARFB"/>
    <property type="match status" value="1"/>
</dbReference>
<evidence type="ECO:0000259" key="2">
    <source>
        <dbReference type="PROSITE" id="PS00745"/>
    </source>
</evidence>
<feature type="domain" description="Prokaryotic-type class I peptide chain release factors" evidence="2">
    <location>
        <begin position="21"/>
        <end position="37"/>
    </location>
</feature>
<protein>
    <recommendedName>
        <fullName evidence="2">Prokaryotic-type class I peptide chain release factors domain-containing protein</fullName>
    </recommendedName>
</protein>
<dbReference type="GO" id="GO:0003747">
    <property type="term" value="F:translation release factor activity"/>
    <property type="evidence" value="ECO:0007669"/>
    <property type="project" value="InterPro"/>
</dbReference>
<keyword evidence="4" id="KW-1185">Reference proteome</keyword>
<dbReference type="NCBIfam" id="NF006718">
    <property type="entry name" value="PRK09256.1"/>
    <property type="match status" value="1"/>
</dbReference>
<dbReference type="RefSeq" id="WP_009577893.1">
    <property type="nucleotide sequence ID" value="NZ_AMZN01000006.1"/>
</dbReference>
<dbReference type="SUPFAM" id="SSF110916">
    <property type="entry name" value="Peptidyl-tRNA hydrolase domain-like"/>
    <property type="match status" value="1"/>
</dbReference>
<organism evidence="3 4">
    <name type="scientific">Fulvivirga imtechensis AK7</name>
    <dbReference type="NCBI Taxonomy" id="1237149"/>
    <lineage>
        <taxon>Bacteria</taxon>
        <taxon>Pseudomonadati</taxon>
        <taxon>Bacteroidota</taxon>
        <taxon>Cytophagia</taxon>
        <taxon>Cytophagales</taxon>
        <taxon>Fulvivirgaceae</taxon>
        <taxon>Fulvivirga</taxon>
    </lineage>
</organism>
<dbReference type="PROSITE" id="PS00745">
    <property type="entry name" value="RF_PROK_I"/>
    <property type="match status" value="1"/>
</dbReference>
<comment type="caution">
    <text evidence="3">The sequence shown here is derived from an EMBL/GenBank/DDBJ whole genome shotgun (WGS) entry which is preliminary data.</text>
</comment>
<name>L8JYS3_9BACT</name>
<dbReference type="GO" id="GO:0072344">
    <property type="term" value="P:rescue of stalled ribosome"/>
    <property type="evidence" value="ECO:0007669"/>
    <property type="project" value="TreeGrafter"/>
</dbReference>
<evidence type="ECO:0000313" key="4">
    <source>
        <dbReference type="Proteomes" id="UP000011135"/>
    </source>
</evidence>